<dbReference type="Proteomes" id="UP001060085">
    <property type="component" value="Linkage Group LG03"/>
</dbReference>
<reference evidence="2" key="1">
    <citation type="journal article" date="2023" name="Nat. Plants">
        <title>Single-cell RNA sequencing provides a high-resolution roadmap for understanding the multicellular compartmentation of specialized metabolism.</title>
        <authorList>
            <person name="Sun S."/>
            <person name="Shen X."/>
            <person name="Li Y."/>
            <person name="Li Y."/>
            <person name="Wang S."/>
            <person name="Li R."/>
            <person name="Zhang H."/>
            <person name="Shen G."/>
            <person name="Guo B."/>
            <person name="Wei J."/>
            <person name="Xu J."/>
            <person name="St-Pierre B."/>
            <person name="Chen S."/>
            <person name="Sun C."/>
        </authorList>
    </citation>
    <scope>NUCLEOTIDE SEQUENCE [LARGE SCALE GENOMIC DNA]</scope>
</reference>
<comment type="caution">
    <text evidence="1">The sequence shown here is derived from an EMBL/GenBank/DDBJ whole genome shotgun (WGS) entry which is preliminary data.</text>
</comment>
<evidence type="ECO:0000313" key="1">
    <source>
        <dbReference type="EMBL" id="KAI5673205.1"/>
    </source>
</evidence>
<organism evidence="1 2">
    <name type="scientific">Catharanthus roseus</name>
    <name type="common">Madagascar periwinkle</name>
    <name type="synonym">Vinca rosea</name>
    <dbReference type="NCBI Taxonomy" id="4058"/>
    <lineage>
        <taxon>Eukaryota</taxon>
        <taxon>Viridiplantae</taxon>
        <taxon>Streptophyta</taxon>
        <taxon>Embryophyta</taxon>
        <taxon>Tracheophyta</taxon>
        <taxon>Spermatophyta</taxon>
        <taxon>Magnoliopsida</taxon>
        <taxon>eudicotyledons</taxon>
        <taxon>Gunneridae</taxon>
        <taxon>Pentapetalae</taxon>
        <taxon>asterids</taxon>
        <taxon>lamiids</taxon>
        <taxon>Gentianales</taxon>
        <taxon>Apocynaceae</taxon>
        <taxon>Rauvolfioideae</taxon>
        <taxon>Vinceae</taxon>
        <taxon>Catharanthinae</taxon>
        <taxon>Catharanthus</taxon>
    </lineage>
</organism>
<sequence length="138" mass="15404">MTISLAIGTLALCYNNIEVFRGVVKMRCGLTAKIIERTKSMADIYGAFFYFSCMLKSKVDDNDPNAQKTNSRIETILKLCRESGTLSKRKSYIMQTASAYNTSMIVFILVILAILLAYLLAANGHNDVIGLYRILICD</sequence>
<dbReference type="EMBL" id="CM044703">
    <property type="protein sequence ID" value="KAI5673205.1"/>
    <property type="molecule type" value="Genomic_DNA"/>
</dbReference>
<name>A0ACC0BKG9_CATRO</name>
<keyword evidence="2" id="KW-1185">Reference proteome</keyword>
<evidence type="ECO:0000313" key="2">
    <source>
        <dbReference type="Proteomes" id="UP001060085"/>
    </source>
</evidence>
<accession>A0ACC0BKG9</accession>
<protein>
    <submittedName>
        <fullName evidence="1">Uncharacterized protein</fullName>
    </submittedName>
</protein>
<gene>
    <name evidence="1" type="ORF">M9H77_13569</name>
</gene>
<proteinExistence type="predicted"/>